<dbReference type="Proteomes" id="UP000245370">
    <property type="component" value="Unassembled WGS sequence"/>
</dbReference>
<accession>A0A2U2XCW7</accession>
<feature type="binding site" evidence="4">
    <location>
        <position position="156"/>
    </location>
    <ligand>
        <name>Fe cation</name>
        <dbReference type="ChEBI" id="CHEBI:24875"/>
    </ligand>
</feature>
<dbReference type="Gene3D" id="3.90.45.10">
    <property type="entry name" value="Peptide deformylase"/>
    <property type="match status" value="1"/>
</dbReference>
<comment type="catalytic activity">
    <reaction evidence="4">
        <text>N-terminal N-formyl-L-methionyl-[peptide] + H2O = N-terminal L-methionyl-[peptide] + formate</text>
        <dbReference type="Rhea" id="RHEA:24420"/>
        <dbReference type="Rhea" id="RHEA-COMP:10639"/>
        <dbReference type="Rhea" id="RHEA-COMP:10640"/>
        <dbReference type="ChEBI" id="CHEBI:15377"/>
        <dbReference type="ChEBI" id="CHEBI:15740"/>
        <dbReference type="ChEBI" id="CHEBI:49298"/>
        <dbReference type="ChEBI" id="CHEBI:64731"/>
        <dbReference type="EC" id="3.5.1.88"/>
    </reaction>
</comment>
<evidence type="ECO:0000256" key="3">
    <source>
        <dbReference type="ARBA" id="ARBA00022801"/>
    </source>
</evidence>
<protein>
    <recommendedName>
        <fullName evidence="4">Peptide deformylase</fullName>
        <shortName evidence="4">PDF</shortName>
        <ecNumber evidence="4">3.5.1.88</ecNumber>
    </recommendedName>
    <alternativeName>
        <fullName evidence="4">Polypeptide deformylase</fullName>
    </alternativeName>
</protein>
<dbReference type="InterPro" id="IPR036821">
    <property type="entry name" value="Peptide_deformylase_sf"/>
</dbReference>
<name>A0A2U2XCW7_9FLAO</name>
<evidence type="ECO:0000256" key="2">
    <source>
        <dbReference type="ARBA" id="ARBA00022723"/>
    </source>
</evidence>
<dbReference type="GO" id="GO:0042586">
    <property type="term" value="F:peptide deformylase activity"/>
    <property type="evidence" value="ECO:0007669"/>
    <property type="project" value="UniProtKB-UniRule"/>
</dbReference>
<reference evidence="5 6" key="1">
    <citation type="submission" date="2018-05" db="EMBL/GenBank/DDBJ databases">
        <title>Brumimicrobium oceani sp. nov., isolated from coastal sediment.</title>
        <authorList>
            <person name="Kou Y."/>
        </authorList>
    </citation>
    <scope>NUCLEOTIDE SEQUENCE [LARGE SCALE GENOMIC DNA]</scope>
    <source>
        <strain evidence="5 6">C305</strain>
    </source>
</reference>
<dbReference type="EC" id="3.5.1.88" evidence="4"/>
<keyword evidence="6" id="KW-1185">Reference proteome</keyword>
<dbReference type="GO" id="GO:0046872">
    <property type="term" value="F:metal ion binding"/>
    <property type="evidence" value="ECO:0007669"/>
    <property type="project" value="UniProtKB-KW"/>
</dbReference>
<keyword evidence="3 4" id="KW-0378">Hydrolase</keyword>
<gene>
    <name evidence="4" type="primary">def</name>
    <name evidence="5" type="ORF">DIT68_08420</name>
</gene>
<dbReference type="SUPFAM" id="SSF56420">
    <property type="entry name" value="Peptide deformylase"/>
    <property type="match status" value="1"/>
</dbReference>
<dbReference type="HAMAP" id="MF_00163">
    <property type="entry name" value="Pep_deformylase"/>
    <property type="match status" value="1"/>
</dbReference>
<feature type="active site" evidence="4">
    <location>
        <position position="200"/>
    </location>
</feature>
<dbReference type="AlphaFoldDB" id="A0A2U2XCW7"/>
<dbReference type="InterPro" id="IPR023635">
    <property type="entry name" value="Peptide_deformylase"/>
</dbReference>
<dbReference type="PRINTS" id="PR01576">
    <property type="entry name" value="PDEFORMYLASE"/>
</dbReference>
<comment type="cofactor">
    <cofactor evidence="4">
        <name>Fe(2+)</name>
        <dbReference type="ChEBI" id="CHEBI:29033"/>
    </cofactor>
    <text evidence="4">Binds 1 Fe(2+) ion.</text>
</comment>
<comment type="similarity">
    <text evidence="1 4">Belongs to the polypeptide deformylase family.</text>
</comment>
<keyword evidence="4" id="KW-0408">Iron</keyword>
<dbReference type="PANTHER" id="PTHR10458">
    <property type="entry name" value="PEPTIDE DEFORMYLASE"/>
    <property type="match status" value="1"/>
</dbReference>
<keyword evidence="4" id="KW-0648">Protein biosynthesis</keyword>
<comment type="function">
    <text evidence="4">Removes the formyl group from the N-terminal Met of newly synthesized proteins. Requires at least a dipeptide for an efficient rate of reaction. N-terminal L-methionine is a prerequisite for activity but the enzyme has broad specificity at other positions.</text>
</comment>
<evidence type="ECO:0000256" key="4">
    <source>
        <dbReference type="HAMAP-Rule" id="MF_00163"/>
    </source>
</evidence>
<dbReference type="Pfam" id="PF01327">
    <property type="entry name" value="Pep_deformylase"/>
    <property type="match status" value="1"/>
</dbReference>
<proteinExistence type="inferred from homology"/>
<reference evidence="5 6" key="2">
    <citation type="submission" date="2018-05" db="EMBL/GenBank/DDBJ databases">
        <authorList>
            <person name="Lanie J.A."/>
            <person name="Ng W.-L."/>
            <person name="Kazmierczak K.M."/>
            <person name="Andrzejewski T.M."/>
            <person name="Davidsen T.M."/>
            <person name="Wayne K.J."/>
            <person name="Tettelin H."/>
            <person name="Glass J.I."/>
            <person name="Rusch D."/>
            <person name="Podicherti R."/>
            <person name="Tsui H.-C.T."/>
            <person name="Winkler M.E."/>
        </authorList>
    </citation>
    <scope>NUCLEOTIDE SEQUENCE [LARGE SCALE GENOMIC DNA]</scope>
    <source>
        <strain evidence="5 6">C305</strain>
    </source>
</reference>
<evidence type="ECO:0000256" key="1">
    <source>
        <dbReference type="ARBA" id="ARBA00010759"/>
    </source>
</evidence>
<dbReference type="EMBL" id="QFRJ01000005">
    <property type="protein sequence ID" value="PWH85649.1"/>
    <property type="molecule type" value="Genomic_DNA"/>
</dbReference>
<evidence type="ECO:0000313" key="5">
    <source>
        <dbReference type="EMBL" id="PWH85649.1"/>
    </source>
</evidence>
<organism evidence="5 6">
    <name type="scientific">Brumimicrobium oceani</name>
    <dbReference type="NCBI Taxonomy" id="2100725"/>
    <lineage>
        <taxon>Bacteria</taxon>
        <taxon>Pseudomonadati</taxon>
        <taxon>Bacteroidota</taxon>
        <taxon>Flavobacteriia</taxon>
        <taxon>Flavobacteriales</taxon>
        <taxon>Crocinitomicaceae</taxon>
        <taxon>Brumimicrobium</taxon>
    </lineage>
</organism>
<sequence>MEIIKQQVQQKLPMIKNYIIFTILLMTAFSHTSCSTNKSLTFESPKEGYKVVQHIPKNKKGRDKNALYLTPRSIKEDEFNTPELNTFIDSMNAVMLREEGVGIAANQLGKRLQIFIIEAMDDNSRYKVLGTVNNQVFINPIITNVSKERKNFWHGCLSANGEDRGNVATFKWIEYECKNQKGEIQRGRLDGFAAVIFQHEYRHLMKGTYLDHAKHLLPKAELDEKLKSGELPFFETADENLPLLIEGYQLNTRLEDY</sequence>
<dbReference type="GO" id="GO:0006412">
    <property type="term" value="P:translation"/>
    <property type="evidence" value="ECO:0007669"/>
    <property type="project" value="UniProtKB-UniRule"/>
</dbReference>
<feature type="binding site" evidence="4">
    <location>
        <position position="203"/>
    </location>
    <ligand>
        <name>Fe cation</name>
        <dbReference type="ChEBI" id="CHEBI:24875"/>
    </ligand>
</feature>
<evidence type="ECO:0000313" key="6">
    <source>
        <dbReference type="Proteomes" id="UP000245370"/>
    </source>
</evidence>
<dbReference type="PANTHER" id="PTHR10458:SF22">
    <property type="entry name" value="PEPTIDE DEFORMYLASE"/>
    <property type="match status" value="1"/>
</dbReference>
<comment type="caution">
    <text evidence="5">The sequence shown here is derived from an EMBL/GenBank/DDBJ whole genome shotgun (WGS) entry which is preliminary data.</text>
</comment>
<feature type="binding site" evidence="4">
    <location>
        <position position="199"/>
    </location>
    <ligand>
        <name>Fe cation</name>
        <dbReference type="ChEBI" id="CHEBI:24875"/>
    </ligand>
</feature>
<keyword evidence="2 4" id="KW-0479">Metal-binding</keyword>